<dbReference type="EMBL" id="PJQL01000213">
    <property type="protein sequence ID" value="RCH98232.1"/>
    <property type="molecule type" value="Genomic_DNA"/>
</dbReference>
<gene>
    <name evidence="1" type="ORF">CU097_011700</name>
</gene>
<evidence type="ECO:0000313" key="1">
    <source>
        <dbReference type="EMBL" id="RCH98232.1"/>
    </source>
</evidence>
<reference evidence="1 2" key="1">
    <citation type="journal article" date="2018" name="G3 (Bethesda)">
        <title>Phylogenetic and Phylogenomic Definition of Rhizopus Species.</title>
        <authorList>
            <person name="Gryganskyi A.P."/>
            <person name="Golan J."/>
            <person name="Dolatabadi S."/>
            <person name="Mondo S."/>
            <person name="Robb S."/>
            <person name="Idnurm A."/>
            <person name="Muszewska A."/>
            <person name="Steczkiewicz K."/>
            <person name="Masonjones S."/>
            <person name="Liao H.L."/>
            <person name="Gajdeczka M.T."/>
            <person name="Anike F."/>
            <person name="Vuek A."/>
            <person name="Anishchenko I.M."/>
            <person name="Voigt K."/>
            <person name="de Hoog G.S."/>
            <person name="Smith M.E."/>
            <person name="Heitman J."/>
            <person name="Vilgalys R."/>
            <person name="Stajich J.E."/>
        </authorList>
    </citation>
    <scope>NUCLEOTIDE SEQUENCE [LARGE SCALE GENOMIC DNA]</scope>
    <source>
        <strain evidence="1 2">CBS 357.93</strain>
    </source>
</reference>
<accession>A0A367K7K2</accession>
<proteinExistence type="predicted"/>
<evidence type="ECO:0000313" key="2">
    <source>
        <dbReference type="Proteomes" id="UP000252139"/>
    </source>
</evidence>
<organism evidence="1 2">
    <name type="scientific">Rhizopus azygosporus</name>
    <name type="common">Rhizopus microsporus var. azygosporus</name>
    <dbReference type="NCBI Taxonomy" id="86630"/>
    <lineage>
        <taxon>Eukaryota</taxon>
        <taxon>Fungi</taxon>
        <taxon>Fungi incertae sedis</taxon>
        <taxon>Mucoromycota</taxon>
        <taxon>Mucoromycotina</taxon>
        <taxon>Mucoromycetes</taxon>
        <taxon>Mucorales</taxon>
        <taxon>Mucorineae</taxon>
        <taxon>Rhizopodaceae</taxon>
        <taxon>Rhizopus</taxon>
    </lineage>
</organism>
<keyword evidence="2" id="KW-1185">Reference proteome</keyword>
<comment type="caution">
    <text evidence="1">The sequence shown here is derived from an EMBL/GenBank/DDBJ whole genome shotgun (WGS) entry which is preliminary data.</text>
</comment>
<dbReference type="Proteomes" id="UP000252139">
    <property type="component" value="Unassembled WGS sequence"/>
</dbReference>
<sequence length="81" mass="9052">MKNTKLILFHVTQQRYELRYTAEAVSEPSEKLGSISANGGDITAVFANTAKKAQRLAVYSFQTTKNPRNEGSWTFSITQIP</sequence>
<dbReference type="AlphaFoldDB" id="A0A367K7K2"/>
<protein>
    <submittedName>
        <fullName evidence="1">Uncharacterized protein</fullName>
    </submittedName>
</protein>
<name>A0A367K7K2_RHIAZ</name>